<keyword evidence="2" id="KW-1185">Reference proteome</keyword>
<reference evidence="1" key="1">
    <citation type="submission" date="2016-12" db="EMBL/GenBank/DDBJ databases">
        <authorList>
            <person name="Moulin L."/>
        </authorList>
    </citation>
    <scope>NUCLEOTIDE SEQUENCE [LARGE SCALE GENOMIC DNA]</scope>
    <source>
        <strain evidence="1">STM 7183</strain>
    </source>
</reference>
<dbReference type="EMBL" id="CYGY02000065">
    <property type="protein sequence ID" value="SIT48763.1"/>
    <property type="molecule type" value="Genomic_DNA"/>
</dbReference>
<proteinExistence type="predicted"/>
<gene>
    <name evidence="1" type="ORF">BN2476_650036</name>
</gene>
<evidence type="ECO:0000313" key="2">
    <source>
        <dbReference type="Proteomes" id="UP000195569"/>
    </source>
</evidence>
<dbReference type="Proteomes" id="UP000195569">
    <property type="component" value="Unassembled WGS sequence"/>
</dbReference>
<name>A0A1N7SN31_9BURK</name>
<protein>
    <submittedName>
        <fullName evidence="1">Uncharacterized protein</fullName>
    </submittedName>
</protein>
<evidence type="ECO:0000313" key="1">
    <source>
        <dbReference type="EMBL" id="SIT48763.1"/>
    </source>
</evidence>
<organism evidence="1 2">
    <name type="scientific">Paraburkholderia piptadeniae</name>
    <dbReference type="NCBI Taxonomy" id="1701573"/>
    <lineage>
        <taxon>Bacteria</taxon>
        <taxon>Pseudomonadati</taxon>
        <taxon>Pseudomonadota</taxon>
        <taxon>Betaproteobacteria</taxon>
        <taxon>Burkholderiales</taxon>
        <taxon>Burkholderiaceae</taxon>
        <taxon>Paraburkholderia</taxon>
    </lineage>
</organism>
<dbReference type="AlphaFoldDB" id="A0A1N7SN31"/>
<sequence>MTTNFQGDSFAIFIAFYPFFADYKFCYRPFTHANDGPFHIRPRVPWSHASAHAMFSGERLPLIIRHPASLNGIAKSETRSLVMPLFLYSI</sequence>
<accession>A0A1N7SN31</accession>
<comment type="caution">
    <text evidence="1">The sequence shown here is derived from an EMBL/GenBank/DDBJ whole genome shotgun (WGS) entry which is preliminary data.</text>
</comment>